<keyword evidence="2" id="KW-1185">Reference proteome</keyword>
<evidence type="ECO:0000313" key="1">
    <source>
        <dbReference type="EMBL" id="QHB37836.1"/>
    </source>
</evidence>
<reference evidence="1 2" key="1">
    <citation type="submission" date="2019-12" db="EMBL/GenBank/DDBJ databases">
        <authorList>
            <person name="Garlena R.A."/>
            <person name="Russell D.A."/>
            <person name="Pope W.H."/>
            <person name="Jacobs-Sera D."/>
            <person name="Hatfull G.F."/>
        </authorList>
    </citation>
    <scope>NUCLEOTIDE SEQUENCE [LARGE SCALE GENOMIC DNA]</scope>
</reference>
<dbReference type="Proteomes" id="UP000464404">
    <property type="component" value="Segment"/>
</dbReference>
<dbReference type="RefSeq" id="YP_009950046.1">
    <property type="nucleotide sequence ID" value="NC_051586.1"/>
</dbReference>
<gene>
    <name evidence="1" type="primary">96</name>
    <name evidence="1" type="ORF">PBI_IMVUBU_96</name>
</gene>
<evidence type="ECO:0000313" key="2">
    <source>
        <dbReference type="Proteomes" id="UP000464404"/>
    </source>
</evidence>
<protein>
    <submittedName>
        <fullName evidence="1">Uncharacterized protein</fullName>
    </submittedName>
</protein>
<dbReference type="EMBL" id="MN813693">
    <property type="protein sequence ID" value="QHB37836.1"/>
    <property type="molecule type" value="Genomic_DNA"/>
</dbReference>
<name>A0A6B9L7R7_9CAUD</name>
<dbReference type="KEGG" id="vg:60321455"/>
<sequence>MKWHRGDQDSQYRAGAYTVERGPVTGPAWRALGPCVATAGHTTKASAQHAAFEAILARVGDPFRADVVVGDVVEYAGMRATITMATTTGDGTPLFCLRTTRGKRHCLLRSEFRLVVP</sequence>
<dbReference type="GeneID" id="60321455"/>
<accession>A0A6B9L7R7</accession>
<proteinExistence type="predicted"/>
<organism evidence="1 2">
    <name type="scientific">Mycobacterium phage Imvubu</name>
    <dbReference type="NCBI Taxonomy" id="2686233"/>
    <lineage>
        <taxon>Viruses</taxon>
        <taxon>Duplodnaviria</taxon>
        <taxon>Heunggongvirae</taxon>
        <taxon>Uroviricota</taxon>
        <taxon>Caudoviricetes</taxon>
        <taxon>Bclasvirinae</taxon>
        <taxon>Imvubuvirus</taxon>
        <taxon>Imvubuvirus imvubu</taxon>
    </lineage>
</organism>